<dbReference type="GO" id="GO:0006260">
    <property type="term" value="P:DNA replication"/>
    <property type="evidence" value="ECO:0007669"/>
    <property type="project" value="InterPro"/>
</dbReference>
<dbReference type="EMBL" id="LAZR01067123">
    <property type="protein sequence ID" value="KKK52230.1"/>
    <property type="molecule type" value="Genomic_DNA"/>
</dbReference>
<protein>
    <recommendedName>
        <fullName evidence="1">DNA polymerase II large subunit DP2 catalytic domain-containing protein</fullName>
    </recommendedName>
</protein>
<dbReference type="InterPro" id="IPR056172">
    <property type="entry name" value="PolC_DP2_cat_dom"/>
</dbReference>
<sequence length="344" mass="40045">EEDLIKAFYKGYTPFIIEEKRIKIRKYTEFLLFLLKEYRSSLLNIIKDNEGTDRFFNFQHLLNKHLNIRISPKNQFLGMVLTKTWDCLLIQSTPKKFGILSKNSLKDSFSKIKIQNLFLLNSFPGELLEKSLLRKKHDVSLFKGPNFVFQAPNAQSTHFRPLDIETSVNSLIKLGYQIDKDGNSFNSEKQILTLISNDIILPRSLFSSIKKVYDFLDDELESIFQEDLKFDIKIPQDLIGHYMIGCNPNSSIGLIGRVIGWMDGYANKSCIIAHPLWHISRYSNCKNDEPDYYYIFEDLMLNYNVSLLPQQLNGLLGQPLFIKEKIGIEDIYYDSMEKFSSVIE</sequence>
<gene>
    <name evidence="2" type="ORF">LCGC14_3107010</name>
</gene>
<dbReference type="GO" id="GO:0003677">
    <property type="term" value="F:DNA binding"/>
    <property type="evidence" value="ECO:0007669"/>
    <property type="project" value="InterPro"/>
</dbReference>
<reference evidence="2" key="1">
    <citation type="journal article" date="2015" name="Nature">
        <title>Complex archaea that bridge the gap between prokaryotes and eukaryotes.</title>
        <authorList>
            <person name="Spang A."/>
            <person name="Saw J.H."/>
            <person name="Jorgensen S.L."/>
            <person name="Zaremba-Niedzwiedzka K."/>
            <person name="Martijn J."/>
            <person name="Lind A.E."/>
            <person name="van Eijk R."/>
            <person name="Schleper C."/>
            <person name="Guy L."/>
            <person name="Ettema T.J."/>
        </authorList>
    </citation>
    <scope>NUCLEOTIDE SEQUENCE</scope>
</reference>
<feature type="domain" description="DNA polymerase II large subunit DP2 catalytic" evidence="1">
    <location>
        <begin position="125"/>
        <end position="331"/>
    </location>
</feature>
<dbReference type="PANTHER" id="PTHR42210">
    <property type="entry name" value="DNA POLYMERASE II LARGE SUBUNIT"/>
    <property type="match status" value="1"/>
</dbReference>
<dbReference type="AlphaFoldDB" id="A0A0F8WUY7"/>
<evidence type="ECO:0000259" key="1">
    <source>
        <dbReference type="Pfam" id="PF24846"/>
    </source>
</evidence>
<dbReference type="GO" id="GO:0003887">
    <property type="term" value="F:DNA-directed DNA polymerase activity"/>
    <property type="evidence" value="ECO:0007669"/>
    <property type="project" value="InterPro"/>
</dbReference>
<dbReference type="Pfam" id="PF24846">
    <property type="entry name" value="PolC_DP2_cat"/>
    <property type="match status" value="1"/>
</dbReference>
<dbReference type="InterPro" id="IPR004475">
    <property type="entry name" value="PolC_DP2"/>
</dbReference>
<name>A0A0F8WUY7_9ZZZZ</name>
<accession>A0A0F8WUY7</accession>
<organism evidence="2">
    <name type="scientific">marine sediment metagenome</name>
    <dbReference type="NCBI Taxonomy" id="412755"/>
    <lineage>
        <taxon>unclassified sequences</taxon>
        <taxon>metagenomes</taxon>
        <taxon>ecological metagenomes</taxon>
    </lineage>
</organism>
<dbReference type="PANTHER" id="PTHR42210:SF1">
    <property type="entry name" value="DNA POLYMERASE II LARGE SUBUNIT"/>
    <property type="match status" value="1"/>
</dbReference>
<proteinExistence type="predicted"/>
<comment type="caution">
    <text evidence="2">The sequence shown here is derived from an EMBL/GenBank/DDBJ whole genome shotgun (WGS) entry which is preliminary data.</text>
</comment>
<feature type="non-terminal residue" evidence="2">
    <location>
        <position position="344"/>
    </location>
</feature>
<evidence type="ECO:0000313" key="2">
    <source>
        <dbReference type="EMBL" id="KKK52230.1"/>
    </source>
</evidence>
<feature type="non-terminal residue" evidence="2">
    <location>
        <position position="1"/>
    </location>
</feature>